<evidence type="ECO:0000256" key="7">
    <source>
        <dbReference type="ARBA" id="ARBA00023204"/>
    </source>
</evidence>
<evidence type="ECO:0000256" key="4">
    <source>
        <dbReference type="ARBA" id="ARBA00022741"/>
    </source>
</evidence>
<feature type="domain" description="RecF/RecN/SMC N-terminal" evidence="11">
    <location>
        <begin position="1"/>
        <end position="509"/>
    </location>
</feature>
<dbReference type="GO" id="GO:0043590">
    <property type="term" value="C:bacterial nucleoid"/>
    <property type="evidence" value="ECO:0007669"/>
    <property type="project" value="TreeGrafter"/>
</dbReference>
<feature type="coiled-coil region" evidence="10">
    <location>
        <begin position="329"/>
        <end position="370"/>
    </location>
</feature>
<dbReference type="EMBL" id="DYUD01000012">
    <property type="protein sequence ID" value="HJG88544.1"/>
    <property type="molecule type" value="Genomic_DNA"/>
</dbReference>
<dbReference type="PIRSF" id="PIRSF003128">
    <property type="entry name" value="RecN"/>
    <property type="match status" value="1"/>
</dbReference>
<dbReference type="InterPro" id="IPR027417">
    <property type="entry name" value="P-loop_NTPase"/>
</dbReference>
<reference evidence="12" key="2">
    <citation type="submission" date="2021-09" db="EMBL/GenBank/DDBJ databases">
        <authorList>
            <person name="Gilroy R."/>
        </authorList>
    </citation>
    <scope>NUCLEOTIDE SEQUENCE</scope>
    <source>
        <strain evidence="12">CHK121-7720</strain>
    </source>
</reference>
<dbReference type="PANTHER" id="PTHR11059:SF0">
    <property type="entry name" value="DNA REPAIR PROTEIN RECN"/>
    <property type="match status" value="1"/>
</dbReference>
<evidence type="ECO:0000256" key="1">
    <source>
        <dbReference type="ARBA" id="ARBA00003618"/>
    </source>
</evidence>
<dbReference type="Gene3D" id="3.40.50.300">
    <property type="entry name" value="P-loop containing nucleotide triphosphate hydrolases"/>
    <property type="match status" value="2"/>
</dbReference>
<evidence type="ECO:0000313" key="13">
    <source>
        <dbReference type="Proteomes" id="UP000757103"/>
    </source>
</evidence>
<evidence type="ECO:0000256" key="2">
    <source>
        <dbReference type="ARBA" id="ARBA00009441"/>
    </source>
</evidence>
<dbReference type="InterPro" id="IPR004604">
    <property type="entry name" value="DNA_recomb/repair_RecN"/>
</dbReference>
<dbReference type="CDD" id="cd03241">
    <property type="entry name" value="ABC_RecN"/>
    <property type="match status" value="2"/>
</dbReference>
<dbReference type="FunFam" id="3.40.50.300:FF:000319">
    <property type="entry name" value="DNA repair protein RecN"/>
    <property type="match status" value="1"/>
</dbReference>
<evidence type="ECO:0000256" key="6">
    <source>
        <dbReference type="ARBA" id="ARBA00022840"/>
    </source>
</evidence>
<dbReference type="Proteomes" id="UP000757103">
    <property type="component" value="Unassembled WGS sequence"/>
</dbReference>
<reference evidence="12" key="1">
    <citation type="journal article" date="2021" name="PeerJ">
        <title>Extensive microbial diversity within the chicken gut microbiome revealed by metagenomics and culture.</title>
        <authorList>
            <person name="Gilroy R."/>
            <person name="Ravi A."/>
            <person name="Getino M."/>
            <person name="Pursley I."/>
            <person name="Horton D.L."/>
            <person name="Alikhan N.F."/>
            <person name="Baker D."/>
            <person name="Gharbi K."/>
            <person name="Hall N."/>
            <person name="Watson M."/>
            <person name="Adriaenssens E.M."/>
            <person name="Foster-Nyarko E."/>
            <person name="Jarju S."/>
            <person name="Secka A."/>
            <person name="Antonio M."/>
            <person name="Oren A."/>
            <person name="Chaudhuri R.R."/>
            <person name="La Ragione R."/>
            <person name="Hildebrand F."/>
            <person name="Pallen M.J."/>
        </authorList>
    </citation>
    <scope>NUCLEOTIDE SEQUENCE</scope>
    <source>
        <strain evidence="12">CHK121-7720</strain>
    </source>
</reference>
<dbReference type="InterPro" id="IPR003395">
    <property type="entry name" value="RecF/RecN/SMC_N"/>
</dbReference>
<dbReference type="NCBIfam" id="TIGR00634">
    <property type="entry name" value="recN"/>
    <property type="match status" value="1"/>
</dbReference>
<evidence type="ECO:0000256" key="3">
    <source>
        <dbReference type="ARBA" id="ARBA00021315"/>
    </source>
</evidence>
<evidence type="ECO:0000256" key="10">
    <source>
        <dbReference type="SAM" id="Coils"/>
    </source>
</evidence>
<evidence type="ECO:0000259" key="11">
    <source>
        <dbReference type="Pfam" id="PF02463"/>
    </source>
</evidence>
<keyword evidence="4" id="KW-0547">Nucleotide-binding</keyword>
<dbReference type="PANTHER" id="PTHR11059">
    <property type="entry name" value="DNA REPAIR PROTEIN RECN"/>
    <property type="match status" value="1"/>
</dbReference>
<dbReference type="AlphaFoldDB" id="A0A921MQ98"/>
<dbReference type="NCBIfam" id="NF008121">
    <property type="entry name" value="PRK10869.1"/>
    <property type="match status" value="1"/>
</dbReference>
<dbReference type="GO" id="GO:0006310">
    <property type="term" value="P:DNA recombination"/>
    <property type="evidence" value="ECO:0007669"/>
    <property type="project" value="InterPro"/>
</dbReference>
<protein>
    <recommendedName>
        <fullName evidence="3 9">DNA repair protein RecN</fullName>
    </recommendedName>
    <alternativeName>
        <fullName evidence="8 9">Recombination protein N</fullName>
    </alternativeName>
</protein>
<comment type="function">
    <text evidence="1 9">May be involved in recombinational repair of damaged DNA.</text>
</comment>
<comment type="caution">
    <text evidence="12">The sequence shown here is derived from an EMBL/GenBank/DDBJ whole genome shotgun (WGS) entry which is preliminary data.</text>
</comment>
<sequence length="560" mass="63377">MIKKLSVSNYTLIDELHIDFEPGFSVITGETGAGKSIILGALSLILGQRADLKSLRHSDEKAVIEGVFDIASYHLRDFFDENELDYDEGECILRREILPSGKSRAFINDTPVSVAQLKALGEQLIDIHSQHQNLLLADSRFQLRVVDTMAGDAALLVDYREHYCRWRERLQAFARLQEENRTGREEEDYLRYQLGQLDEAQLKEGEQEELEGELQTLQHAEEIKNELAVLQACLHGEETGVVSLLNAALSRMKSLSRLYPEVDEWIGRLESDYIDLKDIATTVDRSQENLNIDPERLAWVENRLDTYYSLQQKHRVSNAVELLALRDSFAERLARIENYDEELADLKRQVEEQEQQVRDLADRLTEVRQQSAAGISQTLTERVKPLGMPHLQFEIEVAPRPQLDETGGDAIRFLFSANKNQPLQPVSEVASGGEISRLMLSLKALVAHAMALPTIIFDEVDTGVSGEIADKMARIMREMAQCMQVISITHLPQVAAWGQTHYRVYKSDTDTATATHLVRLTDKQRVEEIARMLSGSSLTAAALDNARELLKRNELNDGKE</sequence>
<keyword evidence="7 9" id="KW-0234">DNA repair</keyword>
<comment type="similarity">
    <text evidence="2 9">Belongs to the RecN family.</text>
</comment>
<dbReference type="GO" id="GO:0005524">
    <property type="term" value="F:ATP binding"/>
    <property type="evidence" value="ECO:0007669"/>
    <property type="project" value="UniProtKB-KW"/>
</dbReference>
<dbReference type="Pfam" id="PF02463">
    <property type="entry name" value="SMC_N"/>
    <property type="match status" value="1"/>
</dbReference>
<gene>
    <name evidence="12" type="primary">recN</name>
    <name evidence="12" type="ORF">K8U91_03585</name>
</gene>
<name>A0A921MQ98_9BACT</name>
<keyword evidence="10" id="KW-0175">Coiled coil</keyword>
<evidence type="ECO:0000256" key="9">
    <source>
        <dbReference type="PIRNR" id="PIRNR003128"/>
    </source>
</evidence>
<evidence type="ECO:0000313" key="12">
    <source>
        <dbReference type="EMBL" id="HJG88544.1"/>
    </source>
</evidence>
<dbReference type="GO" id="GO:0006281">
    <property type="term" value="P:DNA repair"/>
    <property type="evidence" value="ECO:0007669"/>
    <property type="project" value="UniProtKB-KW"/>
</dbReference>
<accession>A0A921MQ98</accession>
<dbReference type="SUPFAM" id="SSF52540">
    <property type="entry name" value="P-loop containing nucleoside triphosphate hydrolases"/>
    <property type="match status" value="1"/>
</dbReference>
<keyword evidence="5 9" id="KW-0227">DNA damage</keyword>
<organism evidence="12 13">
    <name type="scientific">Barnesiella viscericola</name>
    <dbReference type="NCBI Taxonomy" id="397865"/>
    <lineage>
        <taxon>Bacteria</taxon>
        <taxon>Pseudomonadati</taxon>
        <taxon>Bacteroidota</taxon>
        <taxon>Bacteroidia</taxon>
        <taxon>Bacteroidales</taxon>
        <taxon>Barnesiellaceae</taxon>
        <taxon>Barnesiella</taxon>
    </lineage>
</organism>
<keyword evidence="6" id="KW-0067">ATP-binding</keyword>
<proteinExistence type="inferred from homology"/>
<evidence type="ECO:0000256" key="5">
    <source>
        <dbReference type="ARBA" id="ARBA00022763"/>
    </source>
</evidence>
<evidence type="ECO:0000256" key="8">
    <source>
        <dbReference type="ARBA" id="ARBA00033408"/>
    </source>
</evidence>
<dbReference type="RefSeq" id="WP_273305582.1">
    <property type="nucleotide sequence ID" value="NZ_DYUD01000012.1"/>
</dbReference>
<dbReference type="GO" id="GO:0009432">
    <property type="term" value="P:SOS response"/>
    <property type="evidence" value="ECO:0007669"/>
    <property type="project" value="TreeGrafter"/>
</dbReference>